<evidence type="ECO:0000313" key="3">
    <source>
        <dbReference type="Proteomes" id="UP000320762"/>
    </source>
</evidence>
<gene>
    <name evidence="2" type="ORF">BD626DRAFT_525360</name>
</gene>
<protein>
    <submittedName>
        <fullName evidence="2">Uncharacterized protein</fullName>
    </submittedName>
</protein>
<comment type="caution">
    <text evidence="2">The sequence shown here is derived from an EMBL/GenBank/DDBJ whole genome shotgun (WGS) entry which is preliminary data.</text>
</comment>
<keyword evidence="3" id="KW-1185">Reference proteome</keyword>
<dbReference type="Proteomes" id="UP000320762">
    <property type="component" value="Unassembled WGS sequence"/>
</dbReference>
<keyword evidence="1" id="KW-0472">Membrane</keyword>
<keyword evidence="1" id="KW-0812">Transmembrane</keyword>
<feature type="transmembrane region" description="Helical" evidence="1">
    <location>
        <begin position="44"/>
        <end position="65"/>
    </location>
</feature>
<reference evidence="2 3" key="1">
    <citation type="journal article" date="2019" name="New Phytol.">
        <title>Comparative genomics reveals unique wood-decay strategies and fruiting body development in the Schizophyllaceae.</title>
        <authorList>
            <person name="Almasi E."/>
            <person name="Sahu N."/>
            <person name="Krizsan K."/>
            <person name="Balint B."/>
            <person name="Kovacs G.M."/>
            <person name="Kiss B."/>
            <person name="Cseklye J."/>
            <person name="Drula E."/>
            <person name="Henrissat B."/>
            <person name="Nagy I."/>
            <person name="Chovatia M."/>
            <person name="Adam C."/>
            <person name="LaButti K."/>
            <person name="Lipzen A."/>
            <person name="Riley R."/>
            <person name="Grigoriev I.V."/>
            <person name="Nagy L.G."/>
        </authorList>
    </citation>
    <scope>NUCLEOTIDE SEQUENCE [LARGE SCALE GENOMIC DNA]</scope>
    <source>
        <strain evidence="2 3">NL-1724</strain>
    </source>
</reference>
<dbReference type="EMBL" id="VDMD01000127">
    <property type="protein sequence ID" value="TRM55492.1"/>
    <property type="molecule type" value="Genomic_DNA"/>
</dbReference>
<organism evidence="2 3">
    <name type="scientific">Schizophyllum amplum</name>
    <dbReference type="NCBI Taxonomy" id="97359"/>
    <lineage>
        <taxon>Eukaryota</taxon>
        <taxon>Fungi</taxon>
        <taxon>Dikarya</taxon>
        <taxon>Basidiomycota</taxon>
        <taxon>Agaricomycotina</taxon>
        <taxon>Agaricomycetes</taxon>
        <taxon>Agaricomycetidae</taxon>
        <taxon>Agaricales</taxon>
        <taxon>Schizophyllaceae</taxon>
        <taxon>Schizophyllum</taxon>
    </lineage>
</organism>
<evidence type="ECO:0000256" key="1">
    <source>
        <dbReference type="SAM" id="Phobius"/>
    </source>
</evidence>
<sequence>MLMLCRSPSSGLRCATPPRLSYNVPLVCRISRCHVFHHRERCRLLAVILYLPTLSSGHGFLLFARMSLSSRTAFSSVLSWTHCIITGIDWMLLMYR</sequence>
<dbReference type="AlphaFoldDB" id="A0A550BSH0"/>
<accession>A0A550BSH0</accession>
<name>A0A550BSH0_9AGAR</name>
<proteinExistence type="predicted"/>
<evidence type="ECO:0000313" key="2">
    <source>
        <dbReference type="EMBL" id="TRM55492.1"/>
    </source>
</evidence>
<keyword evidence="1" id="KW-1133">Transmembrane helix</keyword>
<feature type="transmembrane region" description="Helical" evidence="1">
    <location>
        <begin position="77"/>
        <end position="95"/>
    </location>
</feature>